<dbReference type="OMA" id="ATIMQMA"/>
<evidence type="ECO:0000313" key="3">
    <source>
        <dbReference type="EMBL" id="EFN51920.1"/>
    </source>
</evidence>
<dbReference type="KEGG" id="cvr:CHLNCDRAFT_139566"/>
<feature type="transmembrane region" description="Helical" evidence="2">
    <location>
        <begin position="146"/>
        <end position="165"/>
    </location>
</feature>
<name>E1ZQF2_CHLVA</name>
<dbReference type="RefSeq" id="XP_005844022.1">
    <property type="nucleotide sequence ID" value="XM_005843960.1"/>
</dbReference>
<dbReference type="Proteomes" id="UP000008141">
    <property type="component" value="Unassembled WGS sequence"/>
</dbReference>
<dbReference type="AlphaFoldDB" id="E1ZQF2"/>
<keyword evidence="2" id="KW-1133">Transmembrane helix</keyword>
<dbReference type="PANTHER" id="PTHR10566:SF113">
    <property type="entry name" value="PROTEIN ACTIVITY OF BC1 COMPLEX KINASE 7, CHLOROPLASTIC"/>
    <property type="match status" value="1"/>
</dbReference>
<dbReference type="GO" id="GO:1901031">
    <property type="term" value="P:regulation of response to reactive oxygen species"/>
    <property type="evidence" value="ECO:0007669"/>
    <property type="project" value="TreeGrafter"/>
</dbReference>
<organism evidence="4">
    <name type="scientific">Chlorella variabilis</name>
    <name type="common">Green alga</name>
    <dbReference type="NCBI Taxonomy" id="554065"/>
    <lineage>
        <taxon>Eukaryota</taxon>
        <taxon>Viridiplantae</taxon>
        <taxon>Chlorophyta</taxon>
        <taxon>core chlorophytes</taxon>
        <taxon>Trebouxiophyceae</taxon>
        <taxon>Chlorellales</taxon>
        <taxon>Chlorellaceae</taxon>
        <taxon>Chlorella clade</taxon>
        <taxon>Chlorella</taxon>
    </lineage>
</organism>
<proteinExistence type="inferred from homology"/>
<comment type="similarity">
    <text evidence="1">Belongs to the protein kinase superfamily. ADCK protein kinase family.</text>
</comment>
<dbReference type="PANTHER" id="PTHR10566">
    <property type="entry name" value="CHAPERONE-ACTIVITY OF BC1 COMPLEX CABC1 -RELATED"/>
    <property type="match status" value="1"/>
</dbReference>
<keyword evidence="2" id="KW-0812">Transmembrane</keyword>
<dbReference type="OrthoDB" id="768362at2759"/>
<gene>
    <name evidence="3" type="ORF">CHLNCDRAFT_139566</name>
</gene>
<dbReference type="GeneID" id="17351449"/>
<feature type="transmembrane region" description="Helical" evidence="2">
    <location>
        <begin position="120"/>
        <end position="140"/>
    </location>
</feature>
<dbReference type="GO" id="GO:0046467">
    <property type="term" value="P:membrane lipid biosynthetic process"/>
    <property type="evidence" value="ECO:0007669"/>
    <property type="project" value="TreeGrafter"/>
</dbReference>
<reference evidence="3 4" key="1">
    <citation type="journal article" date="2010" name="Plant Cell">
        <title>The Chlorella variabilis NC64A genome reveals adaptation to photosymbiosis, coevolution with viruses, and cryptic sex.</title>
        <authorList>
            <person name="Blanc G."/>
            <person name="Duncan G."/>
            <person name="Agarkova I."/>
            <person name="Borodovsky M."/>
            <person name="Gurnon J."/>
            <person name="Kuo A."/>
            <person name="Lindquist E."/>
            <person name="Lucas S."/>
            <person name="Pangilinan J."/>
            <person name="Polle J."/>
            <person name="Salamov A."/>
            <person name="Terry A."/>
            <person name="Yamada T."/>
            <person name="Dunigan D.D."/>
            <person name="Grigoriev I.V."/>
            <person name="Claverie J.M."/>
            <person name="Van Etten J.L."/>
        </authorList>
    </citation>
    <scope>NUCLEOTIDE SEQUENCE [LARGE SCALE GENOMIC DNA]</scope>
    <source>
        <strain evidence="3 4">NC64A</strain>
    </source>
</reference>
<keyword evidence="4" id="KW-1185">Reference proteome</keyword>
<evidence type="ECO:0000256" key="1">
    <source>
        <dbReference type="ARBA" id="ARBA00009670"/>
    </source>
</evidence>
<evidence type="ECO:0000313" key="4">
    <source>
        <dbReference type="Proteomes" id="UP000008141"/>
    </source>
</evidence>
<keyword evidence="2" id="KW-0472">Membrane</keyword>
<accession>E1ZQF2</accession>
<protein>
    <submittedName>
        <fullName evidence="3">Uncharacterized protein</fullName>
    </submittedName>
</protein>
<dbReference type="EMBL" id="GL433859">
    <property type="protein sequence ID" value="EFN51920.1"/>
    <property type="molecule type" value="Genomic_DNA"/>
</dbReference>
<dbReference type="GO" id="GO:0016020">
    <property type="term" value="C:membrane"/>
    <property type="evidence" value="ECO:0007669"/>
    <property type="project" value="GOC"/>
</dbReference>
<dbReference type="InterPro" id="IPR050154">
    <property type="entry name" value="UbiB_kinase"/>
</dbReference>
<dbReference type="eggNOG" id="KOG1235">
    <property type="taxonomic scope" value="Eukaryota"/>
</dbReference>
<evidence type="ECO:0000256" key="2">
    <source>
        <dbReference type="SAM" id="Phobius"/>
    </source>
</evidence>
<sequence>MVVGGDQPFRFPAAFTFVLRAFATLEGIGKALDPGFKFAAVAAPYASELLDLRDSRSQSSFLLAQLQQQAADLGQAAAAMPLRVQRIESTMAQLEAGDLKLRVRVLEAERADRRSGVIQAATINSIGCMGLLNVGVQLALAGQPAAAGAALSLSAVCAGLVLYGFRRVKRLDRFEKSIRTGTSYNPND</sequence>
<dbReference type="InParanoid" id="E1ZQF2"/>